<feature type="transmembrane region" description="Helical" evidence="6">
    <location>
        <begin position="393"/>
        <end position="415"/>
    </location>
</feature>
<feature type="transmembrane region" description="Helical" evidence="6">
    <location>
        <begin position="238"/>
        <end position="256"/>
    </location>
</feature>
<feature type="transmembrane region" description="Helical" evidence="6">
    <location>
        <begin position="174"/>
        <end position="194"/>
    </location>
</feature>
<evidence type="ECO:0000313" key="8">
    <source>
        <dbReference type="EnsemblMetazoa" id="RPRC012282.P18"/>
    </source>
</evidence>
<evidence type="ECO:0000259" key="7">
    <source>
        <dbReference type="Pfam" id="PF01490"/>
    </source>
</evidence>
<dbReference type="Proteomes" id="UP000015103">
    <property type="component" value="Unassembled WGS sequence"/>
</dbReference>
<feature type="transmembrane region" description="Helical" evidence="6">
    <location>
        <begin position="467"/>
        <end position="497"/>
    </location>
</feature>
<evidence type="ECO:0000256" key="4">
    <source>
        <dbReference type="ARBA" id="ARBA00023136"/>
    </source>
</evidence>
<accession>A0ABL0EAF8</accession>
<organism evidence="8 9">
    <name type="scientific">Rhodnius prolixus</name>
    <name type="common">Triatomid bug</name>
    <dbReference type="NCBI Taxonomy" id="13249"/>
    <lineage>
        <taxon>Eukaryota</taxon>
        <taxon>Metazoa</taxon>
        <taxon>Ecdysozoa</taxon>
        <taxon>Arthropoda</taxon>
        <taxon>Hexapoda</taxon>
        <taxon>Insecta</taxon>
        <taxon>Pterygota</taxon>
        <taxon>Neoptera</taxon>
        <taxon>Paraneoptera</taxon>
        <taxon>Hemiptera</taxon>
        <taxon>Heteroptera</taxon>
        <taxon>Panheteroptera</taxon>
        <taxon>Cimicomorpha</taxon>
        <taxon>Reduviidae</taxon>
        <taxon>Triatominae</taxon>
        <taxon>Rhodnius</taxon>
    </lineage>
</organism>
<feature type="transmembrane region" description="Helical" evidence="6">
    <location>
        <begin position="214"/>
        <end position="231"/>
    </location>
</feature>
<dbReference type="PANTHER" id="PTHR22950">
    <property type="entry name" value="AMINO ACID TRANSPORTER"/>
    <property type="match status" value="1"/>
</dbReference>
<evidence type="ECO:0000256" key="5">
    <source>
        <dbReference type="SAM" id="MobiDB-lite"/>
    </source>
</evidence>
<feature type="transmembrane region" description="Helical" evidence="6">
    <location>
        <begin position="276"/>
        <end position="298"/>
    </location>
</feature>
<proteinExistence type="predicted"/>
<dbReference type="EMBL" id="ACPB03000187">
    <property type="status" value="NOT_ANNOTATED_CDS"/>
    <property type="molecule type" value="Genomic_DNA"/>
</dbReference>
<feature type="compositionally biased region" description="Basic and acidic residues" evidence="5">
    <location>
        <begin position="38"/>
        <end position="51"/>
    </location>
</feature>
<evidence type="ECO:0000256" key="2">
    <source>
        <dbReference type="ARBA" id="ARBA00022692"/>
    </source>
</evidence>
<dbReference type="RefSeq" id="XP_073974222.1">
    <property type="nucleotide sequence ID" value="XM_074118121.1"/>
</dbReference>
<dbReference type="EnsemblMetazoa" id="RPRC012282.R18">
    <property type="protein sequence ID" value="RPRC012282.P18"/>
    <property type="gene ID" value="RPRC012282"/>
</dbReference>
<dbReference type="InterPro" id="IPR013057">
    <property type="entry name" value="AA_transpt_TM"/>
</dbReference>
<protein>
    <submittedName>
        <fullName evidence="8">Amino acid transporter transmembrane domain-containing protein</fullName>
    </submittedName>
</protein>
<dbReference type="PANTHER" id="PTHR22950:SF150">
    <property type="entry name" value="FI17861P1"/>
    <property type="match status" value="1"/>
</dbReference>
<evidence type="ECO:0000313" key="9">
    <source>
        <dbReference type="Proteomes" id="UP000015103"/>
    </source>
</evidence>
<evidence type="ECO:0000256" key="6">
    <source>
        <dbReference type="SAM" id="Phobius"/>
    </source>
</evidence>
<feature type="transmembrane region" description="Helical" evidence="6">
    <location>
        <begin position="421"/>
        <end position="446"/>
    </location>
</feature>
<keyword evidence="4 6" id="KW-0472">Membrane</keyword>
<keyword evidence="3 6" id="KW-1133">Transmembrane helix</keyword>
<evidence type="ECO:0000256" key="1">
    <source>
        <dbReference type="ARBA" id="ARBA00004141"/>
    </source>
</evidence>
<feature type="transmembrane region" description="Helical" evidence="6">
    <location>
        <begin position="310"/>
        <end position="335"/>
    </location>
</feature>
<keyword evidence="9" id="KW-1185">Reference proteome</keyword>
<feature type="compositionally biased region" description="Polar residues" evidence="5">
    <location>
        <begin position="52"/>
        <end position="67"/>
    </location>
</feature>
<feature type="transmembrane region" description="Helical" evidence="6">
    <location>
        <begin position="355"/>
        <end position="381"/>
    </location>
</feature>
<feature type="domain" description="Amino acid transporter transmembrane" evidence="7">
    <location>
        <begin position="78"/>
        <end position="447"/>
    </location>
</feature>
<evidence type="ECO:0000256" key="3">
    <source>
        <dbReference type="ARBA" id="ARBA00022989"/>
    </source>
</evidence>
<feature type="region of interest" description="Disordered" evidence="5">
    <location>
        <begin position="17"/>
        <end position="67"/>
    </location>
</feature>
<dbReference type="EMBL" id="ACPB03000188">
    <property type="status" value="NOT_ANNOTATED_CDS"/>
    <property type="molecule type" value="Genomic_DNA"/>
</dbReference>
<comment type="subcellular location">
    <subcellularLocation>
        <location evidence="1">Membrane</location>
        <topology evidence="1">Multi-pass membrane protein</topology>
    </subcellularLocation>
</comment>
<dbReference type="GeneID" id="141449069"/>
<reference evidence="8" key="1">
    <citation type="submission" date="2025-05" db="UniProtKB">
        <authorList>
            <consortium name="EnsemblMetazoa"/>
        </authorList>
    </citation>
    <scope>IDENTIFICATION</scope>
</reference>
<feature type="compositionally biased region" description="Low complexity" evidence="5">
    <location>
        <begin position="25"/>
        <end position="37"/>
    </location>
</feature>
<dbReference type="Pfam" id="PF01490">
    <property type="entry name" value="Aa_trans"/>
    <property type="match status" value="1"/>
</dbReference>
<sequence>MTSTIYDKYQLLPSAEHSDLSNRCQTTMSKQSTTTTSERAEAMEIKSEHSRNNSTPKSPTELMTKSANSVRSECTVIHRTSYLETMIHFLKGNIGSGVYAMGDAIKNAGLLFGSLGTILLGLVCLYNDHILVQSSVKIRDKLKLPNEPNLPETIELCFEHGPIVFRKWKTFVKYLVKGFIIATQLGFCSVYFIFVSSTMHIVMKDHGYEYDFKLYMAMTLVPIALSALIRSLKFLTPVSLLSNVLMLSGVCLTFYLCSQDLPSISERRLISDFGTLPLFFGTTIYAFEGISLVIPLHNEMKNQKQFSSKLGVLNVGQCFVILIAVSMGCIAYLKFGDNVQGSITLNLDRGIISETVMSSVALAILLTYAIQFHVAVDVIWWDLVAARGPFKHMLAFEMLLRIGLVLFTFFLALVVPHLNLFISLIGAMCSTALALVFPALCDIALRTCPVEEGRLQSRSTTGQAFRFFMDGFTLILALTGFLTGTFYSVVAIVQAFWNETPIL</sequence>
<keyword evidence="2 6" id="KW-0812">Transmembrane</keyword>
<name>A0ABL0EAF8_RHOPR</name>